<feature type="region of interest" description="Disordered" evidence="1">
    <location>
        <begin position="220"/>
        <end position="246"/>
    </location>
</feature>
<evidence type="ECO:0000259" key="3">
    <source>
        <dbReference type="PROSITE" id="PS51202"/>
    </source>
</evidence>
<protein>
    <submittedName>
        <fullName evidence="4">TrkA-C domain protein</fullName>
    </submittedName>
</protein>
<keyword evidence="2" id="KW-0472">Membrane</keyword>
<comment type="caution">
    <text evidence="4">The sequence shown here is derived from an EMBL/GenBank/DDBJ whole genome shotgun (WGS) entry which is preliminary data.</text>
</comment>
<reference evidence="4 5" key="1">
    <citation type="submission" date="2015-02" db="EMBL/GenBank/DDBJ databases">
        <title>Genome Sequence of Jannaschia aquimarina DSM28248, a member of the Roseobacter clade.</title>
        <authorList>
            <person name="Voget S."/>
            <person name="Daniel R."/>
        </authorList>
    </citation>
    <scope>NUCLEOTIDE SEQUENCE [LARGE SCALE GENOMIC DNA]</scope>
    <source>
        <strain evidence="4 5">GSW-M26</strain>
    </source>
</reference>
<feature type="compositionally biased region" description="Basic and acidic residues" evidence="1">
    <location>
        <begin position="237"/>
        <end position="246"/>
    </location>
</feature>
<dbReference type="STRING" id="935700.jaqu_30470"/>
<dbReference type="Pfam" id="PF02080">
    <property type="entry name" value="TrkA_C"/>
    <property type="match status" value="1"/>
</dbReference>
<dbReference type="AlphaFoldDB" id="A0A0D1EBW8"/>
<dbReference type="SUPFAM" id="SSF116726">
    <property type="entry name" value="TrkA C-terminal domain-like"/>
    <property type="match status" value="1"/>
</dbReference>
<dbReference type="PATRIC" id="fig|935700.4.peg.3148"/>
<dbReference type="InterPro" id="IPR036721">
    <property type="entry name" value="RCK_C_sf"/>
</dbReference>
<dbReference type="InterPro" id="IPR006037">
    <property type="entry name" value="RCK_C"/>
</dbReference>
<keyword evidence="5" id="KW-1185">Reference proteome</keyword>
<dbReference type="OrthoDB" id="369355at2"/>
<feature type="domain" description="RCK C-terminal" evidence="3">
    <location>
        <begin position="139"/>
        <end position="225"/>
    </location>
</feature>
<dbReference type="GO" id="GO:0006813">
    <property type="term" value="P:potassium ion transport"/>
    <property type="evidence" value="ECO:0007669"/>
    <property type="project" value="InterPro"/>
</dbReference>
<dbReference type="GO" id="GO:0008324">
    <property type="term" value="F:monoatomic cation transmembrane transporter activity"/>
    <property type="evidence" value="ECO:0007669"/>
    <property type="project" value="InterPro"/>
</dbReference>
<dbReference type="Gene3D" id="3.30.70.1450">
    <property type="entry name" value="Regulator of K+ conductance, C-terminal domain"/>
    <property type="match status" value="1"/>
</dbReference>
<accession>A0A0D1EBW8</accession>
<keyword evidence="2" id="KW-1133">Transmembrane helix</keyword>
<sequence>MIAILSVLSVLTLSFVIVRVGAIALTMTGISDDVARFQALSAFSGAGFTTGESENVVNGPARRRIVAWLIRLGSAGVVTVISTLMLSFVGESYPTWEKLLVLFAGLAVLIALARSDRLDRVSRPLIQRLLRNSATLELRDYAGLLHLREDWRVSEAEIGPTSPLLAGTLSQLGLHERGILVLGIERADGSFEGAPGARAQLAEGDVAILYGQTEKLLEVARPPAPSGDPEPDAVGNGEDHGDGRQP</sequence>
<evidence type="ECO:0000313" key="5">
    <source>
        <dbReference type="Proteomes" id="UP000032232"/>
    </source>
</evidence>
<gene>
    <name evidence="4" type="ORF">jaqu_30470</name>
</gene>
<feature type="transmembrane region" description="Helical" evidence="2">
    <location>
        <begin position="6"/>
        <end position="27"/>
    </location>
</feature>
<evidence type="ECO:0000256" key="2">
    <source>
        <dbReference type="SAM" id="Phobius"/>
    </source>
</evidence>
<dbReference type="PROSITE" id="PS51202">
    <property type="entry name" value="RCK_C"/>
    <property type="match status" value="1"/>
</dbReference>
<keyword evidence="2" id="KW-0812">Transmembrane</keyword>
<dbReference type="Proteomes" id="UP000032232">
    <property type="component" value="Unassembled WGS sequence"/>
</dbReference>
<feature type="transmembrane region" description="Helical" evidence="2">
    <location>
        <begin position="95"/>
        <end position="113"/>
    </location>
</feature>
<feature type="transmembrane region" description="Helical" evidence="2">
    <location>
        <begin position="68"/>
        <end position="89"/>
    </location>
</feature>
<dbReference type="RefSeq" id="WP_043919829.1">
    <property type="nucleotide sequence ID" value="NZ_FZPF01000011.1"/>
</dbReference>
<evidence type="ECO:0000313" key="4">
    <source>
        <dbReference type="EMBL" id="KIT15224.1"/>
    </source>
</evidence>
<dbReference type="EMBL" id="JYFE01000055">
    <property type="protein sequence ID" value="KIT15224.1"/>
    <property type="molecule type" value="Genomic_DNA"/>
</dbReference>
<proteinExistence type="predicted"/>
<evidence type="ECO:0000256" key="1">
    <source>
        <dbReference type="SAM" id="MobiDB-lite"/>
    </source>
</evidence>
<name>A0A0D1EBW8_9RHOB</name>
<organism evidence="4 5">
    <name type="scientific">Jannaschia aquimarina</name>
    <dbReference type="NCBI Taxonomy" id="935700"/>
    <lineage>
        <taxon>Bacteria</taxon>
        <taxon>Pseudomonadati</taxon>
        <taxon>Pseudomonadota</taxon>
        <taxon>Alphaproteobacteria</taxon>
        <taxon>Rhodobacterales</taxon>
        <taxon>Roseobacteraceae</taxon>
        <taxon>Jannaschia</taxon>
    </lineage>
</organism>